<dbReference type="EMBL" id="GBHO01002854">
    <property type="protein sequence ID" value="JAG40750.1"/>
    <property type="molecule type" value="Transcribed_RNA"/>
</dbReference>
<name>A0A0A9X8K2_LYGHE</name>
<proteinExistence type="predicted"/>
<keyword evidence="7" id="KW-0675">Receptor</keyword>
<dbReference type="InterPro" id="IPR013604">
    <property type="entry name" value="7TM_chemorcpt"/>
</dbReference>
<evidence type="ECO:0000256" key="6">
    <source>
        <dbReference type="SAM" id="Phobius"/>
    </source>
</evidence>
<evidence type="ECO:0000256" key="2">
    <source>
        <dbReference type="ARBA" id="ARBA00022475"/>
    </source>
</evidence>
<reference evidence="7" key="1">
    <citation type="journal article" date="2014" name="PLoS ONE">
        <title>Transcriptome-Based Identification of ABC Transporters in the Western Tarnished Plant Bug Lygus hesperus.</title>
        <authorList>
            <person name="Hull J.J."/>
            <person name="Chaney K."/>
            <person name="Geib S.M."/>
            <person name="Fabrick J.A."/>
            <person name="Brent C.S."/>
            <person name="Walsh D."/>
            <person name="Lavine L.C."/>
        </authorList>
    </citation>
    <scope>NUCLEOTIDE SEQUENCE</scope>
</reference>
<protein>
    <submittedName>
        <fullName evidence="7">Gustatory and odorant receptor 24</fullName>
    </submittedName>
</protein>
<reference evidence="7" key="2">
    <citation type="submission" date="2014-07" db="EMBL/GenBank/DDBJ databases">
        <authorList>
            <person name="Hull J."/>
        </authorList>
    </citation>
    <scope>NUCLEOTIDE SEQUENCE</scope>
</reference>
<evidence type="ECO:0000256" key="1">
    <source>
        <dbReference type="ARBA" id="ARBA00004651"/>
    </source>
</evidence>
<evidence type="ECO:0000313" key="8">
    <source>
        <dbReference type="EMBL" id="JAG38999.1"/>
    </source>
</evidence>
<evidence type="ECO:0000313" key="9">
    <source>
        <dbReference type="EMBL" id="JAG40750.1"/>
    </source>
</evidence>
<dbReference type="Pfam" id="PF08395">
    <property type="entry name" value="7tm_7"/>
    <property type="match status" value="1"/>
</dbReference>
<keyword evidence="2" id="KW-1003">Cell membrane</keyword>
<keyword evidence="3 6" id="KW-0812">Transmembrane</keyword>
<keyword evidence="4 6" id="KW-1133">Transmembrane helix</keyword>
<evidence type="ECO:0000256" key="5">
    <source>
        <dbReference type="ARBA" id="ARBA00023136"/>
    </source>
</evidence>
<evidence type="ECO:0000313" key="7">
    <source>
        <dbReference type="EMBL" id="JAG16334.1"/>
    </source>
</evidence>
<evidence type="ECO:0000256" key="3">
    <source>
        <dbReference type="ARBA" id="ARBA00022692"/>
    </source>
</evidence>
<organism evidence="7">
    <name type="scientific">Lygus hesperus</name>
    <name type="common">Western plant bug</name>
    <dbReference type="NCBI Taxonomy" id="30085"/>
    <lineage>
        <taxon>Eukaryota</taxon>
        <taxon>Metazoa</taxon>
        <taxon>Ecdysozoa</taxon>
        <taxon>Arthropoda</taxon>
        <taxon>Hexapoda</taxon>
        <taxon>Insecta</taxon>
        <taxon>Pterygota</taxon>
        <taxon>Neoptera</taxon>
        <taxon>Paraneoptera</taxon>
        <taxon>Hemiptera</taxon>
        <taxon>Heteroptera</taxon>
        <taxon>Panheteroptera</taxon>
        <taxon>Cimicomorpha</taxon>
        <taxon>Miridae</taxon>
        <taxon>Mirini</taxon>
        <taxon>Lygus</taxon>
    </lineage>
</organism>
<evidence type="ECO:0000256" key="4">
    <source>
        <dbReference type="ARBA" id="ARBA00022989"/>
    </source>
</evidence>
<dbReference type="EMBL" id="GBHO01027270">
    <property type="protein sequence ID" value="JAG16334.1"/>
    <property type="molecule type" value="Transcribed_RNA"/>
</dbReference>
<accession>A0A0A9X8K2</accession>
<dbReference type="EMBL" id="GBHO01004605">
    <property type="protein sequence ID" value="JAG38999.1"/>
    <property type="molecule type" value="Transcribed_RNA"/>
</dbReference>
<keyword evidence="5 6" id="KW-0472">Membrane</keyword>
<sequence>MHKMRWVLLDRVHSYHYVSIFRCKLFLIRHLFFSQLGDTFLRTLMGMDKHSMSHESIEEVNNFMNTIAYTDKAKITLKNYINIGRPLLVTLLSTSVTYLVVLLQFHSSAIDVQMSSDNTTAP</sequence>
<gene>
    <name evidence="7" type="primary">GPRgr24_2</name>
    <name evidence="9" type="synonym">GPRgr24_4</name>
    <name evidence="8" type="synonym">GPRgr24_7</name>
    <name evidence="9" type="ORF">CM83_55550</name>
    <name evidence="7" type="ORF">CM83_55586</name>
    <name evidence="8" type="ORF">CM83_55590</name>
</gene>
<dbReference type="AlphaFoldDB" id="A0A0A9X8K2"/>
<comment type="subcellular location">
    <subcellularLocation>
        <location evidence="1">Cell membrane</location>
        <topology evidence="1">Multi-pass membrane protein</topology>
    </subcellularLocation>
</comment>
<dbReference type="GO" id="GO:0005886">
    <property type="term" value="C:plasma membrane"/>
    <property type="evidence" value="ECO:0007669"/>
    <property type="project" value="UniProtKB-SubCell"/>
</dbReference>
<feature type="transmembrane region" description="Helical" evidence="6">
    <location>
        <begin position="87"/>
        <end position="105"/>
    </location>
</feature>
<dbReference type="GO" id="GO:0050909">
    <property type="term" value="P:sensory perception of taste"/>
    <property type="evidence" value="ECO:0007669"/>
    <property type="project" value="InterPro"/>
</dbReference>